<feature type="transmembrane region" description="Helical" evidence="1">
    <location>
        <begin position="39"/>
        <end position="58"/>
    </location>
</feature>
<proteinExistence type="predicted"/>
<feature type="transmembrane region" description="Helical" evidence="1">
    <location>
        <begin position="70"/>
        <end position="94"/>
    </location>
</feature>
<organism evidence="2 3">
    <name type="scientific">Ureibacillus sinduriensis BLB-1 = JCM 15800</name>
    <dbReference type="NCBI Taxonomy" id="1384057"/>
    <lineage>
        <taxon>Bacteria</taxon>
        <taxon>Bacillati</taxon>
        <taxon>Bacillota</taxon>
        <taxon>Bacilli</taxon>
        <taxon>Bacillales</taxon>
        <taxon>Caryophanaceae</taxon>
        <taxon>Ureibacillus</taxon>
    </lineage>
</organism>
<keyword evidence="3" id="KW-1185">Reference proteome</keyword>
<dbReference type="Proteomes" id="UP000030408">
    <property type="component" value="Unassembled WGS sequence"/>
</dbReference>
<gene>
    <name evidence="2" type="ORF">CD33_07345</name>
</gene>
<evidence type="ECO:0000256" key="1">
    <source>
        <dbReference type="SAM" id="Phobius"/>
    </source>
</evidence>
<dbReference type="RefSeq" id="WP_036199465.1">
    <property type="nucleotide sequence ID" value="NZ_AVCY01000010.1"/>
</dbReference>
<evidence type="ECO:0000313" key="3">
    <source>
        <dbReference type="Proteomes" id="UP000030408"/>
    </source>
</evidence>
<dbReference type="AlphaFoldDB" id="A0A0A3HYN4"/>
<accession>A0A0A3HYN4</accession>
<feature type="transmembrane region" description="Helical" evidence="1">
    <location>
        <begin position="9"/>
        <end position="27"/>
    </location>
</feature>
<comment type="caution">
    <text evidence="2">The sequence shown here is derived from an EMBL/GenBank/DDBJ whole genome shotgun (WGS) entry which is preliminary data.</text>
</comment>
<keyword evidence="1" id="KW-0812">Transmembrane</keyword>
<keyword evidence="1" id="KW-1133">Transmembrane helix</keyword>
<dbReference type="OrthoDB" id="2453467at2"/>
<keyword evidence="1" id="KW-0472">Membrane</keyword>
<evidence type="ECO:0008006" key="4">
    <source>
        <dbReference type="Google" id="ProtNLM"/>
    </source>
</evidence>
<dbReference type="EMBL" id="JPVO01000046">
    <property type="protein sequence ID" value="KGR76350.1"/>
    <property type="molecule type" value="Genomic_DNA"/>
</dbReference>
<dbReference type="STRING" id="1384057.CD33_07345"/>
<name>A0A0A3HYN4_9BACL</name>
<sequence>MELGTIKNTVLHICGWLSVVMGLIFLADINLSLLSGYDGALSNIFSSWIMLSVVLGVISTFNKKSRSLGLWGLGLSIYLGLFMAVIFILGWTIVPFP</sequence>
<reference evidence="2 3" key="1">
    <citation type="submission" date="2014-02" db="EMBL/GenBank/DDBJ databases">
        <title>Draft genome sequence of Lysinibacillus sinduriensis JCM 15800.</title>
        <authorList>
            <person name="Zhang F."/>
            <person name="Wang G."/>
            <person name="Zhang L."/>
        </authorList>
    </citation>
    <scope>NUCLEOTIDE SEQUENCE [LARGE SCALE GENOMIC DNA]</scope>
    <source>
        <strain evidence="2 3">JCM 15800</strain>
    </source>
</reference>
<protein>
    <recommendedName>
        <fullName evidence="4">DUF4064 domain-containing protein</fullName>
    </recommendedName>
</protein>
<evidence type="ECO:0000313" key="2">
    <source>
        <dbReference type="EMBL" id="KGR76350.1"/>
    </source>
</evidence>
<dbReference type="eggNOG" id="ENOG50344T1">
    <property type="taxonomic scope" value="Bacteria"/>
</dbReference>